<reference evidence="1" key="1">
    <citation type="submission" date="2020-04" db="EMBL/GenBank/DDBJ databases">
        <title>Deep metagenomics examines the oral microbiome during advanced dental caries in children, revealing novel taxa and co-occurrences with host molecules.</title>
        <authorList>
            <person name="Baker J.L."/>
            <person name="Morton J.T."/>
            <person name="Dinis M."/>
            <person name="Alvarez R."/>
            <person name="Tran N.C."/>
            <person name="Knight R."/>
            <person name="Edlund A."/>
        </authorList>
    </citation>
    <scope>NUCLEOTIDE SEQUENCE</scope>
    <source>
        <strain evidence="1">JCVI_23_bin.11</strain>
    </source>
</reference>
<dbReference type="AlphaFoldDB" id="A0A3B7DP10"/>
<organism evidence="1 2">
    <name type="scientific">Parvimonas micra</name>
    <dbReference type="NCBI Taxonomy" id="33033"/>
    <lineage>
        <taxon>Bacteria</taxon>
        <taxon>Bacillati</taxon>
        <taxon>Bacillota</taxon>
        <taxon>Tissierellia</taxon>
        <taxon>Tissierellales</taxon>
        <taxon>Peptoniphilaceae</taxon>
        <taxon>Parvimonas</taxon>
    </lineage>
</organism>
<gene>
    <name evidence="1" type="ORF">HXM94_06965</name>
</gene>
<dbReference type="EMBL" id="JABZRE010000032">
    <property type="protein sequence ID" value="MBF1307498.1"/>
    <property type="molecule type" value="Genomic_DNA"/>
</dbReference>
<dbReference type="Proteomes" id="UP000758611">
    <property type="component" value="Unassembled WGS sequence"/>
</dbReference>
<proteinExistence type="predicted"/>
<evidence type="ECO:0000313" key="1">
    <source>
        <dbReference type="EMBL" id="MBF1307498.1"/>
    </source>
</evidence>
<evidence type="ECO:0000313" key="2">
    <source>
        <dbReference type="Proteomes" id="UP000758611"/>
    </source>
</evidence>
<sequence length="386" mass="40663">MEEKNIGRFKKDIGLENFLCLGLFLTFFILIGRKMGGINMIKTMMNTGFDLLMNVCLYLMAIAVLAGAISGLFSEFGVIALVNKLLSKIMKPIYDLPGASSLGMLNCYLSDNPAILTLAHDDNFRRYFKKYQMPALTNLGTAFGMGLITTTTMMGLNVEGAVTSALIGNLGAVIGSIVSVRLMMHATKKMYGTTEFVEVKSSVEIPENSRVVREGSAGSRFIQAILDGGKVGVDMGLSIIPGVVIICTLVIILTNGPGAEGVYTGAANEGVGILPWIGSKLSFILSPLFGFSSPEAIAVPITALGSTGAAIGTVAKMAAVGKVSGNDIAVFTAICMCWSGYISTHIAMMDALGTKEATGKALISHTIGGLVAGVAAHILYMLFHLF</sequence>
<dbReference type="RefSeq" id="WP_118059282.1">
    <property type="nucleotide sequence ID" value="NZ_BHYQ01000006.1"/>
</dbReference>
<name>A0A3B7DP10_9FIRM</name>
<accession>A0A3B7DP10</accession>
<comment type="caution">
    <text evidence="1">The sequence shown here is derived from an EMBL/GenBank/DDBJ whole genome shotgun (WGS) entry which is preliminary data.</text>
</comment>
<protein>
    <submittedName>
        <fullName evidence="1">Uncharacterized protein</fullName>
    </submittedName>
</protein>